<evidence type="ECO:0000256" key="6">
    <source>
        <dbReference type="SAM" id="Phobius"/>
    </source>
</evidence>
<gene>
    <name evidence="8" type="ORF">EHV15_25890</name>
</gene>
<proteinExistence type="predicted"/>
<sequence>MAPACSSLFFRSFWDETKCCSTRGNRRYRSPPHNRRKQERDIADEVFGYRKKEVNSLALNSSTIVVVAGHILGILLSFAAMGSWMKAIEYSASFAMPVIIDPLYIGVGFVVIMLCYELSKLLCRKKVNAVSMSDVLKAGTE</sequence>
<feature type="transmembrane region" description="Helical" evidence="6">
    <location>
        <begin position="94"/>
        <end position="116"/>
    </location>
</feature>
<name>A0A3P3U6H5_9BACL</name>
<keyword evidence="5 6" id="KW-0472">Membrane</keyword>
<dbReference type="OrthoDB" id="2934570at2"/>
<dbReference type="EMBL" id="RRCN01000001">
    <property type="protein sequence ID" value="RRJ65967.1"/>
    <property type="molecule type" value="Genomic_DNA"/>
</dbReference>
<evidence type="ECO:0000256" key="2">
    <source>
        <dbReference type="ARBA" id="ARBA00022475"/>
    </source>
</evidence>
<evidence type="ECO:0000256" key="3">
    <source>
        <dbReference type="ARBA" id="ARBA00022692"/>
    </source>
</evidence>
<protein>
    <submittedName>
        <fullName evidence="8">ABC transporter permease</fullName>
    </submittedName>
</protein>
<feature type="transmembrane region" description="Helical" evidence="6">
    <location>
        <begin position="57"/>
        <end position="82"/>
    </location>
</feature>
<evidence type="ECO:0000313" key="8">
    <source>
        <dbReference type="EMBL" id="RRJ65967.1"/>
    </source>
</evidence>
<evidence type="ECO:0000313" key="9">
    <source>
        <dbReference type="Proteomes" id="UP000267017"/>
    </source>
</evidence>
<comment type="caution">
    <text evidence="8">The sequence shown here is derived from an EMBL/GenBank/DDBJ whole genome shotgun (WGS) entry which is preliminary data.</text>
</comment>
<accession>A0A3P3U6H5</accession>
<feature type="domain" description="ABC3 transporter permease C-terminal" evidence="7">
    <location>
        <begin position="46"/>
        <end position="126"/>
    </location>
</feature>
<evidence type="ECO:0000259" key="7">
    <source>
        <dbReference type="Pfam" id="PF02687"/>
    </source>
</evidence>
<comment type="subcellular location">
    <subcellularLocation>
        <location evidence="1">Cell membrane</location>
        <topology evidence="1">Multi-pass membrane protein</topology>
    </subcellularLocation>
</comment>
<dbReference type="Pfam" id="PF02687">
    <property type="entry name" value="FtsX"/>
    <property type="match status" value="1"/>
</dbReference>
<keyword evidence="9" id="KW-1185">Reference proteome</keyword>
<evidence type="ECO:0000256" key="1">
    <source>
        <dbReference type="ARBA" id="ARBA00004651"/>
    </source>
</evidence>
<dbReference type="Proteomes" id="UP000267017">
    <property type="component" value="Unassembled WGS sequence"/>
</dbReference>
<dbReference type="RefSeq" id="WP_128633764.1">
    <property type="nucleotide sequence ID" value="NZ_RRCN01000001.1"/>
</dbReference>
<dbReference type="AlphaFoldDB" id="A0A3P3U6H5"/>
<keyword evidence="2" id="KW-1003">Cell membrane</keyword>
<evidence type="ECO:0000256" key="5">
    <source>
        <dbReference type="ARBA" id="ARBA00023136"/>
    </source>
</evidence>
<reference evidence="8 9" key="1">
    <citation type="submission" date="2018-11" db="EMBL/GenBank/DDBJ databases">
        <title>Genome sequencing of Paenibacillus sp. KCOM 3021 (= ChDC PVNT-B20).</title>
        <authorList>
            <person name="Kook J.-K."/>
            <person name="Park S.-N."/>
            <person name="Lim Y.K."/>
        </authorList>
    </citation>
    <scope>NUCLEOTIDE SEQUENCE [LARGE SCALE GENOMIC DNA]</scope>
    <source>
        <strain evidence="8 9">KCOM 3021</strain>
    </source>
</reference>
<keyword evidence="4 6" id="KW-1133">Transmembrane helix</keyword>
<organism evidence="8 9">
    <name type="scientific">Paenibacillus oralis</name>
    <dbReference type="NCBI Taxonomy" id="2490856"/>
    <lineage>
        <taxon>Bacteria</taxon>
        <taxon>Bacillati</taxon>
        <taxon>Bacillota</taxon>
        <taxon>Bacilli</taxon>
        <taxon>Bacillales</taxon>
        <taxon>Paenibacillaceae</taxon>
        <taxon>Paenibacillus</taxon>
    </lineage>
</organism>
<dbReference type="InterPro" id="IPR003838">
    <property type="entry name" value="ABC3_permease_C"/>
</dbReference>
<keyword evidence="3 6" id="KW-0812">Transmembrane</keyword>
<evidence type="ECO:0000256" key="4">
    <source>
        <dbReference type="ARBA" id="ARBA00022989"/>
    </source>
</evidence>
<dbReference type="GO" id="GO:0005886">
    <property type="term" value="C:plasma membrane"/>
    <property type="evidence" value="ECO:0007669"/>
    <property type="project" value="UniProtKB-SubCell"/>
</dbReference>